<dbReference type="InterPro" id="IPR050396">
    <property type="entry name" value="Glycosyltr_51/Transpeptidase"/>
</dbReference>
<evidence type="ECO:0000256" key="4">
    <source>
        <dbReference type="ARBA" id="ARBA00022645"/>
    </source>
</evidence>
<proteinExistence type="inferred from homology"/>
<evidence type="ECO:0000256" key="8">
    <source>
        <dbReference type="ARBA" id="ARBA00022692"/>
    </source>
</evidence>
<evidence type="ECO:0000256" key="7">
    <source>
        <dbReference type="ARBA" id="ARBA00022679"/>
    </source>
</evidence>
<gene>
    <name evidence="21" type="ORF">NQZ67_29695</name>
</gene>
<evidence type="ECO:0000256" key="13">
    <source>
        <dbReference type="ARBA" id="ARBA00023136"/>
    </source>
</evidence>
<dbReference type="PANTHER" id="PTHR32282">
    <property type="entry name" value="BINDING PROTEIN TRANSPEPTIDASE, PUTATIVE-RELATED"/>
    <property type="match status" value="1"/>
</dbReference>
<keyword evidence="13" id="KW-0472">Membrane</keyword>
<keyword evidence="14" id="KW-0511">Multifunctional enzyme</keyword>
<keyword evidence="15" id="KW-0961">Cell wall biogenesis/degradation</keyword>
<dbReference type="Pfam" id="PF00912">
    <property type="entry name" value="Transgly"/>
    <property type="match status" value="1"/>
</dbReference>
<dbReference type="GO" id="GO:0006508">
    <property type="term" value="P:proteolysis"/>
    <property type="evidence" value="ECO:0007669"/>
    <property type="project" value="UniProtKB-KW"/>
</dbReference>
<reference evidence="21" key="1">
    <citation type="submission" date="2022-08" db="EMBL/GenBank/DDBJ databases">
        <title>The genomic sequence of strain Paenibacillus sp. SCIV0701.</title>
        <authorList>
            <person name="Zhao H."/>
        </authorList>
    </citation>
    <scope>NUCLEOTIDE SEQUENCE</scope>
    <source>
        <strain evidence="21">SCIV0701</strain>
    </source>
</reference>
<comment type="similarity">
    <text evidence="1">In the C-terminal section; belongs to the transpeptidase family.</text>
</comment>
<dbReference type="Gene3D" id="3.40.710.10">
    <property type="entry name" value="DD-peptidase/beta-lactamase superfamily"/>
    <property type="match status" value="1"/>
</dbReference>
<feature type="domain" description="Glycosyl transferase family 51" evidence="20">
    <location>
        <begin position="71"/>
        <end position="236"/>
    </location>
</feature>
<dbReference type="FunFam" id="1.10.3810.10:FF:000001">
    <property type="entry name" value="Penicillin-binding protein 1A"/>
    <property type="match status" value="1"/>
</dbReference>
<keyword evidence="12" id="KW-1133">Transmembrane helix</keyword>
<evidence type="ECO:0000256" key="6">
    <source>
        <dbReference type="ARBA" id="ARBA00022676"/>
    </source>
</evidence>
<dbReference type="GO" id="GO:0071555">
    <property type="term" value="P:cell wall organization"/>
    <property type="evidence" value="ECO:0007669"/>
    <property type="project" value="UniProtKB-KW"/>
</dbReference>
<name>A0A9X2SBV5_9BACL</name>
<dbReference type="SUPFAM" id="SSF53955">
    <property type="entry name" value="Lysozyme-like"/>
    <property type="match status" value="1"/>
</dbReference>
<organism evidence="21 22">
    <name type="scientific">Paenibacillus soyae</name>
    <dbReference type="NCBI Taxonomy" id="2969249"/>
    <lineage>
        <taxon>Bacteria</taxon>
        <taxon>Bacillati</taxon>
        <taxon>Bacillota</taxon>
        <taxon>Bacilli</taxon>
        <taxon>Bacillales</taxon>
        <taxon>Paenibacillaceae</taxon>
        <taxon>Paenibacillus</taxon>
    </lineage>
</organism>
<keyword evidence="10" id="KW-0133">Cell shape</keyword>
<keyword evidence="8" id="KW-0812">Transmembrane</keyword>
<dbReference type="GO" id="GO:0009252">
    <property type="term" value="P:peptidoglycan biosynthetic process"/>
    <property type="evidence" value="ECO:0007669"/>
    <property type="project" value="UniProtKB-KW"/>
</dbReference>
<evidence type="ECO:0000256" key="5">
    <source>
        <dbReference type="ARBA" id="ARBA00022670"/>
    </source>
</evidence>
<dbReference type="NCBIfam" id="TIGR02074">
    <property type="entry name" value="PBP_1a_fam"/>
    <property type="match status" value="1"/>
</dbReference>
<dbReference type="Proteomes" id="UP001141950">
    <property type="component" value="Unassembled WGS sequence"/>
</dbReference>
<evidence type="ECO:0000256" key="15">
    <source>
        <dbReference type="ARBA" id="ARBA00023316"/>
    </source>
</evidence>
<dbReference type="InterPro" id="IPR001460">
    <property type="entry name" value="PCN-bd_Tpept"/>
</dbReference>
<accession>A0A9X2SBV5</accession>
<evidence type="ECO:0000256" key="16">
    <source>
        <dbReference type="ARBA" id="ARBA00034000"/>
    </source>
</evidence>
<keyword evidence="6" id="KW-0328">Glycosyltransferase</keyword>
<dbReference type="Pfam" id="PF00905">
    <property type="entry name" value="Transpeptidase"/>
    <property type="match status" value="1"/>
</dbReference>
<evidence type="ECO:0000256" key="17">
    <source>
        <dbReference type="ARBA" id="ARBA00049902"/>
    </source>
</evidence>
<evidence type="ECO:0000313" key="21">
    <source>
        <dbReference type="EMBL" id="MCR2808054.1"/>
    </source>
</evidence>
<dbReference type="GO" id="GO:0009002">
    <property type="term" value="F:serine-type D-Ala-D-Ala carboxypeptidase activity"/>
    <property type="evidence" value="ECO:0007669"/>
    <property type="project" value="UniProtKB-EC"/>
</dbReference>
<dbReference type="InterPro" id="IPR012338">
    <property type="entry name" value="Beta-lactam/transpept-like"/>
</dbReference>
<dbReference type="RefSeq" id="WP_257453116.1">
    <property type="nucleotide sequence ID" value="NZ_JANIPJ010000044.1"/>
</dbReference>
<evidence type="ECO:0000259" key="19">
    <source>
        <dbReference type="Pfam" id="PF00905"/>
    </source>
</evidence>
<evidence type="ECO:0000256" key="12">
    <source>
        <dbReference type="ARBA" id="ARBA00022989"/>
    </source>
</evidence>
<feature type="domain" description="Penicillin-binding protein transpeptidase" evidence="19">
    <location>
        <begin position="333"/>
        <end position="610"/>
    </location>
</feature>
<dbReference type="InterPro" id="IPR036950">
    <property type="entry name" value="PBP_transglycosylase"/>
</dbReference>
<comment type="caution">
    <text evidence="21">The sequence shown here is derived from an EMBL/GenBank/DDBJ whole genome shotgun (WGS) entry which is preliminary data.</text>
</comment>
<dbReference type="EMBL" id="JANIPJ010000044">
    <property type="protein sequence ID" value="MCR2808054.1"/>
    <property type="molecule type" value="Genomic_DNA"/>
</dbReference>
<evidence type="ECO:0000256" key="10">
    <source>
        <dbReference type="ARBA" id="ARBA00022960"/>
    </source>
</evidence>
<dbReference type="SUPFAM" id="SSF56601">
    <property type="entry name" value="beta-lactamase/transpeptidase-like"/>
    <property type="match status" value="1"/>
</dbReference>
<feature type="compositionally biased region" description="Basic and acidic residues" evidence="18">
    <location>
        <begin position="640"/>
        <end position="682"/>
    </location>
</feature>
<dbReference type="InterPro" id="IPR001264">
    <property type="entry name" value="Glyco_trans_51"/>
</dbReference>
<evidence type="ECO:0000259" key="20">
    <source>
        <dbReference type="Pfam" id="PF00912"/>
    </source>
</evidence>
<keyword evidence="3" id="KW-1003">Cell membrane</keyword>
<keyword evidence="9" id="KW-0378">Hydrolase</keyword>
<evidence type="ECO:0000256" key="14">
    <source>
        <dbReference type="ARBA" id="ARBA00023268"/>
    </source>
</evidence>
<evidence type="ECO:0000256" key="3">
    <source>
        <dbReference type="ARBA" id="ARBA00022475"/>
    </source>
</evidence>
<feature type="region of interest" description="Disordered" evidence="18">
    <location>
        <begin position="627"/>
        <end position="682"/>
    </location>
</feature>
<dbReference type="GO" id="GO:0008658">
    <property type="term" value="F:penicillin binding"/>
    <property type="evidence" value="ECO:0007669"/>
    <property type="project" value="InterPro"/>
</dbReference>
<dbReference type="GO" id="GO:0008360">
    <property type="term" value="P:regulation of cell shape"/>
    <property type="evidence" value="ECO:0007669"/>
    <property type="project" value="UniProtKB-KW"/>
</dbReference>
<dbReference type="GO" id="GO:0008955">
    <property type="term" value="F:peptidoglycan glycosyltransferase activity"/>
    <property type="evidence" value="ECO:0007669"/>
    <property type="project" value="UniProtKB-EC"/>
</dbReference>
<keyword evidence="4" id="KW-0121">Carboxypeptidase</keyword>
<comment type="similarity">
    <text evidence="2">In the N-terminal section; belongs to the glycosyltransferase 51 family.</text>
</comment>
<evidence type="ECO:0000313" key="22">
    <source>
        <dbReference type="Proteomes" id="UP001141950"/>
    </source>
</evidence>
<evidence type="ECO:0000256" key="18">
    <source>
        <dbReference type="SAM" id="MobiDB-lite"/>
    </source>
</evidence>
<evidence type="ECO:0000256" key="1">
    <source>
        <dbReference type="ARBA" id="ARBA00007090"/>
    </source>
</evidence>
<dbReference type="Gene3D" id="1.10.3810.10">
    <property type="entry name" value="Biosynthetic peptidoglycan transglycosylase-like"/>
    <property type="match status" value="1"/>
</dbReference>
<comment type="catalytic activity">
    <reaction evidence="17">
        <text>[GlcNAc-(1-&gt;4)-Mur2Ac(oyl-L-Ala-gamma-D-Glu-L-Lys-D-Ala-D-Ala)](n)-di-trans,octa-cis-undecaprenyl diphosphate + beta-D-GlcNAc-(1-&gt;4)-Mur2Ac(oyl-L-Ala-gamma-D-Glu-L-Lys-D-Ala-D-Ala)-di-trans,octa-cis-undecaprenyl diphosphate = [GlcNAc-(1-&gt;4)-Mur2Ac(oyl-L-Ala-gamma-D-Glu-L-Lys-D-Ala-D-Ala)](n+1)-di-trans,octa-cis-undecaprenyl diphosphate + di-trans,octa-cis-undecaprenyl diphosphate + H(+)</text>
        <dbReference type="Rhea" id="RHEA:23708"/>
        <dbReference type="Rhea" id="RHEA-COMP:9602"/>
        <dbReference type="Rhea" id="RHEA-COMP:9603"/>
        <dbReference type="ChEBI" id="CHEBI:15378"/>
        <dbReference type="ChEBI" id="CHEBI:58405"/>
        <dbReference type="ChEBI" id="CHEBI:60033"/>
        <dbReference type="ChEBI" id="CHEBI:78435"/>
        <dbReference type="EC" id="2.4.99.28"/>
    </reaction>
</comment>
<protein>
    <submittedName>
        <fullName evidence="21">PBP1A family penicillin-binding protein</fullName>
    </submittedName>
</protein>
<dbReference type="AlphaFoldDB" id="A0A9X2SBV5"/>
<keyword evidence="7" id="KW-0808">Transferase</keyword>
<dbReference type="PANTHER" id="PTHR32282:SF32">
    <property type="entry name" value="PENICILLIN-BINDING PROTEIN 2A"/>
    <property type="match status" value="1"/>
</dbReference>
<dbReference type="InterPro" id="IPR023346">
    <property type="entry name" value="Lysozyme-like_dom_sf"/>
</dbReference>
<evidence type="ECO:0000256" key="9">
    <source>
        <dbReference type="ARBA" id="ARBA00022801"/>
    </source>
</evidence>
<keyword evidence="5" id="KW-0645">Protease</keyword>
<dbReference type="GO" id="GO:0030288">
    <property type="term" value="C:outer membrane-bounded periplasmic space"/>
    <property type="evidence" value="ECO:0007669"/>
    <property type="project" value="TreeGrafter"/>
</dbReference>
<comment type="catalytic activity">
    <reaction evidence="16">
        <text>Preferential cleavage: (Ac)2-L-Lys-D-Ala-|-D-Ala. Also transpeptidation of peptidyl-alanyl moieties that are N-acyl substituents of D-alanine.</text>
        <dbReference type="EC" id="3.4.16.4"/>
    </reaction>
</comment>
<evidence type="ECO:0000256" key="11">
    <source>
        <dbReference type="ARBA" id="ARBA00022984"/>
    </source>
</evidence>
<evidence type="ECO:0000256" key="2">
    <source>
        <dbReference type="ARBA" id="ARBA00007739"/>
    </source>
</evidence>
<sequence length="682" mass="74875">MTKQKKKRSSFRWRKFLLVIGLAGLLLTVSGLAGIRMLVAAQDISQLDRPLPAATVLYDDKGHEAVTISLNEIEPVTYEQIPEHLIDAIIAVEDRRFLEHKGLDVWGIGRAMLRNATAGATVQGGSTITQQLAKNVFLTHEKTWKRKWNEVLLASKIEQKYSKDQIMTMYLNQIYYGEGAWGIKRAAEVYYGKPVEQLSVAESALLAGLVKAPSVLSPYKRPEQAIERRNVVLSLMKKQGFLDQRQYEEAVKEALSLRESKPDRSAAILYPYFTDQVIREAVEVYGLTENDVLHGGLRIYTTLNSGMQQAAEQVFEDEGNFPTSMGGQLIQAGAALVDPKSGGIKAVVGGRGDQPFRGFNRAVQLRRQPGSAIKPIAVYTPALEYGFQPNSRVVDEPVRFGSYEPRNADNAFHGNVSLYEALIHSYNIPAVKVLNEIGMDQAIGSASRFGLNLTNEDRTLGLALGGTKSGFSPLQMAEAYGAFANDGIRMGSHAIVRIESADGSLLASRSEPNGVAATSPEIAHIMTAMLQGVVENGSGTAAAIDGREVAGKTGTTEMPGVSGYGATDNWFVGYTPQLVGAVWLGYDNPDSEHYLTTSSKAAASVFQKIMSQALDGQPVIPFPAVKKFDVSEKEEERDDDDKKKEKKRDKEKQKVKEDKKNKKGDKHDDKGNKKKKDRDDND</sequence>
<keyword evidence="11" id="KW-0573">Peptidoglycan synthesis</keyword>
<keyword evidence="22" id="KW-1185">Reference proteome</keyword>